<organism evidence="1 2">
    <name type="scientific">Entomortierella chlamydospora</name>
    <dbReference type="NCBI Taxonomy" id="101097"/>
    <lineage>
        <taxon>Eukaryota</taxon>
        <taxon>Fungi</taxon>
        <taxon>Fungi incertae sedis</taxon>
        <taxon>Mucoromycota</taxon>
        <taxon>Mortierellomycotina</taxon>
        <taxon>Mortierellomycetes</taxon>
        <taxon>Mortierellales</taxon>
        <taxon>Mortierellaceae</taxon>
        <taxon>Entomortierella</taxon>
    </lineage>
</organism>
<comment type="caution">
    <text evidence="1">The sequence shown here is derived from an EMBL/GenBank/DDBJ whole genome shotgun (WGS) entry which is preliminary data.</text>
</comment>
<dbReference type="EMBL" id="JAAAID010004946">
    <property type="protein sequence ID" value="KAF9991857.1"/>
    <property type="molecule type" value="Genomic_DNA"/>
</dbReference>
<protein>
    <submittedName>
        <fullName evidence="1">Uncharacterized protein</fullName>
    </submittedName>
</protein>
<evidence type="ECO:0000313" key="2">
    <source>
        <dbReference type="Proteomes" id="UP000703661"/>
    </source>
</evidence>
<proteinExistence type="predicted"/>
<keyword evidence="2" id="KW-1185">Reference proteome</keyword>
<evidence type="ECO:0000313" key="1">
    <source>
        <dbReference type="EMBL" id="KAF9991857.1"/>
    </source>
</evidence>
<reference evidence="1" key="1">
    <citation type="journal article" date="2020" name="Fungal Divers.">
        <title>Resolving the Mortierellaceae phylogeny through synthesis of multi-gene phylogenetics and phylogenomics.</title>
        <authorList>
            <person name="Vandepol N."/>
            <person name="Liber J."/>
            <person name="Desiro A."/>
            <person name="Na H."/>
            <person name="Kennedy M."/>
            <person name="Barry K."/>
            <person name="Grigoriev I.V."/>
            <person name="Miller A.N."/>
            <person name="O'Donnell K."/>
            <person name="Stajich J.E."/>
            <person name="Bonito G."/>
        </authorList>
    </citation>
    <scope>NUCLEOTIDE SEQUENCE</scope>
    <source>
        <strain evidence="1">NRRL 2769</strain>
    </source>
</reference>
<name>A0A9P6MCM2_9FUNG</name>
<gene>
    <name evidence="1" type="ORF">BGZ80_008847</name>
</gene>
<accession>A0A9P6MCM2</accession>
<sequence>MATHFKDLFSAATQSNHPLVAFVYPDFYLSGKYFKAQHTLVGLVQAIKCLPCLTWEETVEAPPPVGTLMATNLQEWVTTQDRPRPHPPNWRMDRVFRPRWTDPEHTAGQLEFIPVEERQIGYRSHPQLERNTEQGIFTAHPALQDAIDNIGPMSMEDDLATRLNSIVVKSSKNANL</sequence>
<dbReference type="Proteomes" id="UP000703661">
    <property type="component" value="Unassembled WGS sequence"/>
</dbReference>
<dbReference type="AlphaFoldDB" id="A0A9P6MCM2"/>
<feature type="non-terminal residue" evidence="1">
    <location>
        <position position="176"/>
    </location>
</feature>